<dbReference type="Proteomes" id="UP000515135">
    <property type="component" value="Unplaced"/>
</dbReference>
<dbReference type="RefSeq" id="XP_019637126.1">
    <property type="nucleotide sequence ID" value="XM_019781567.1"/>
</dbReference>
<dbReference type="GeneID" id="109479581"/>
<keyword evidence="2" id="KW-1185">Reference proteome</keyword>
<dbReference type="AlphaFoldDB" id="A0A6P5A5T0"/>
<organism evidence="2 3">
    <name type="scientific">Branchiostoma belcheri</name>
    <name type="common">Amphioxus</name>
    <dbReference type="NCBI Taxonomy" id="7741"/>
    <lineage>
        <taxon>Eukaryota</taxon>
        <taxon>Metazoa</taxon>
        <taxon>Chordata</taxon>
        <taxon>Cephalochordata</taxon>
        <taxon>Leptocardii</taxon>
        <taxon>Amphioxiformes</taxon>
        <taxon>Branchiostomatidae</taxon>
        <taxon>Branchiostoma</taxon>
    </lineage>
</organism>
<accession>A0A6P5A5T0</accession>
<reference evidence="3" key="1">
    <citation type="submission" date="2025-08" db="UniProtKB">
        <authorList>
            <consortium name="RefSeq"/>
        </authorList>
    </citation>
    <scope>IDENTIFICATION</scope>
    <source>
        <tissue evidence="3">Gonad</tissue>
    </source>
</reference>
<protein>
    <submittedName>
        <fullName evidence="3">Uncharacterized protein LOC109479581</fullName>
    </submittedName>
</protein>
<evidence type="ECO:0000256" key="1">
    <source>
        <dbReference type="SAM" id="SignalP"/>
    </source>
</evidence>
<evidence type="ECO:0000313" key="2">
    <source>
        <dbReference type="Proteomes" id="UP000515135"/>
    </source>
</evidence>
<dbReference type="OrthoDB" id="10458397at2759"/>
<proteinExistence type="predicted"/>
<feature type="chain" id="PRO_5028056076" evidence="1">
    <location>
        <begin position="20"/>
        <end position="339"/>
    </location>
</feature>
<dbReference type="KEGG" id="bbel:109479581"/>
<name>A0A6P5A5T0_BRABE</name>
<feature type="signal peptide" evidence="1">
    <location>
        <begin position="1"/>
        <end position="19"/>
    </location>
</feature>
<evidence type="ECO:0000313" key="3">
    <source>
        <dbReference type="RefSeq" id="XP_019637126.1"/>
    </source>
</evidence>
<sequence length="339" mass="37142">MKLANSVLVIAVLVSNSRLQTDDVTSDVYDKQLQADDAASDVYTKQLQADDAASDVHRKPFWCAERDGDNVTDHTECWRGRTSPHLGHQTPSNVTLTRLSHFPLRKNALDSSRRSVRVSADGTAGVARLRRADSRGAYGPGPDGEELSGRTDLEWFERLDLATRSVGVSADGRDELVRPRRADSGTSAADVQDWSKQFEAEGEIVRLRRAEGQSGPVIEDWSKQLEAEEIIRVVSCQVDMLCSPVNSKTCRCPPGQAGCVVPRARVSQISRTRSGALNMFCVGVSLSHEEAGATPQTSCKYFSTDNAKYRVFANKVPETGSNAAGKPRIRYRACLKPMS</sequence>
<gene>
    <name evidence="3" type="primary">LOC109479581</name>
</gene>
<keyword evidence="1" id="KW-0732">Signal</keyword>